<evidence type="ECO:0000256" key="1">
    <source>
        <dbReference type="SAM" id="MobiDB-lite"/>
    </source>
</evidence>
<reference evidence="5 6" key="1">
    <citation type="journal article" date="2019" name="Sci. Rep.">
        <title>Comparative genomics of chytrid fungi reveal insights into the obligate biotrophic and pathogenic lifestyle of Synchytrium endobioticum.</title>
        <authorList>
            <person name="van de Vossenberg B.T.L.H."/>
            <person name="Warris S."/>
            <person name="Nguyen H.D.T."/>
            <person name="van Gent-Pelzer M.P.E."/>
            <person name="Joly D.L."/>
            <person name="van de Geest H.C."/>
            <person name="Bonants P.J.M."/>
            <person name="Smith D.S."/>
            <person name="Levesque C.A."/>
            <person name="van der Lee T.A.J."/>
        </authorList>
    </citation>
    <scope>NUCLEOTIDE SEQUENCE [LARGE SCALE GENOMIC DNA]</scope>
    <source>
        <strain evidence="3 6">LEV6574</strain>
        <strain evidence="4 5">MB42</strain>
    </source>
</reference>
<dbReference type="VEuPathDB" id="FungiDB:SeMB42_g00353"/>
<feature type="region of interest" description="Disordered" evidence="1">
    <location>
        <begin position="283"/>
        <end position="311"/>
    </location>
</feature>
<dbReference type="AlphaFoldDB" id="A0A507DRD0"/>
<sequence length="325" mass="36944">MNDWNKLIQLRNPPKPASFTDTLPIPHTSPNPAISTIPASPLPSLLQLTRALKGSELSADLFTFERTYYKNNNQHRTGTHWKKYQQLRRLIKRFQEVNLNDMIHDLMALMQPDKQRRRFGECANLPAHSLCGYVLSRLGGAYLLAERILEALIECYSAFRALLAQTLFMPTAMTMMAITSRLHILYRHVRIHIERCYALLRPFLELFPEKQVRQICVNFPLALSRMASSSKNISSSQDVTEIDMLESSDAASQHESNPEVEMPVPDPMVESVATTLSDAFFASTESSSSTPPAPAAKNVRFRSSQRKSKRIKVYEDKDEIDDIFG</sequence>
<protein>
    <recommendedName>
        <fullName evidence="2">Nucleolus and neural progenitor protein-like N-terminal domain-containing protein</fullName>
    </recommendedName>
</protein>
<keyword evidence="5" id="KW-1185">Reference proteome</keyword>
<dbReference type="Proteomes" id="UP000317494">
    <property type="component" value="Unassembled WGS sequence"/>
</dbReference>
<comment type="caution">
    <text evidence="4">The sequence shown here is derived from an EMBL/GenBank/DDBJ whole genome shotgun (WGS) entry which is preliminary data.</text>
</comment>
<dbReference type="InterPro" id="IPR052835">
    <property type="entry name" value="Nepro"/>
</dbReference>
<evidence type="ECO:0000259" key="2">
    <source>
        <dbReference type="Pfam" id="PF14780"/>
    </source>
</evidence>
<dbReference type="OrthoDB" id="114080at2759"/>
<evidence type="ECO:0000313" key="5">
    <source>
        <dbReference type="Proteomes" id="UP000317494"/>
    </source>
</evidence>
<proteinExistence type="predicted"/>
<accession>A0A507DRD0</accession>
<dbReference type="EMBL" id="QEAM01000018">
    <property type="protein sequence ID" value="TPX50422.1"/>
    <property type="molecule type" value="Genomic_DNA"/>
</dbReference>
<organism evidence="4 5">
    <name type="scientific">Synchytrium endobioticum</name>
    <dbReference type="NCBI Taxonomy" id="286115"/>
    <lineage>
        <taxon>Eukaryota</taxon>
        <taxon>Fungi</taxon>
        <taxon>Fungi incertae sedis</taxon>
        <taxon>Chytridiomycota</taxon>
        <taxon>Chytridiomycota incertae sedis</taxon>
        <taxon>Chytridiomycetes</taxon>
        <taxon>Synchytriales</taxon>
        <taxon>Synchytriaceae</taxon>
        <taxon>Synchytrium</taxon>
    </lineage>
</organism>
<feature type="domain" description="Nucleolus and neural progenitor protein-like N-terminal" evidence="2">
    <location>
        <begin position="47"/>
        <end position="198"/>
    </location>
</feature>
<dbReference type="GO" id="GO:0005634">
    <property type="term" value="C:nucleus"/>
    <property type="evidence" value="ECO:0007669"/>
    <property type="project" value="TreeGrafter"/>
</dbReference>
<dbReference type="EMBL" id="QEAN01000007">
    <property type="protein sequence ID" value="TPX54289.1"/>
    <property type="molecule type" value="Genomic_DNA"/>
</dbReference>
<dbReference type="InterPro" id="IPR027951">
    <property type="entry name" value="Nepro_N"/>
</dbReference>
<evidence type="ECO:0000313" key="6">
    <source>
        <dbReference type="Proteomes" id="UP000320475"/>
    </source>
</evidence>
<dbReference type="PANTHER" id="PTHR34761">
    <property type="entry name" value="NUCLEOLUS AND NEURAL PROGENITOR PROTEIN"/>
    <property type="match status" value="1"/>
</dbReference>
<evidence type="ECO:0000313" key="4">
    <source>
        <dbReference type="EMBL" id="TPX54289.1"/>
    </source>
</evidence>
<gene>
    <name evidence="3" type="ORF">SeLEV6574_g00921</name>
    <name evidence="4" type="ORF">SeMB42_g00353</name>
</gene>
<name>A0A507DRD0_9FUNG</name>
<dbReference type="PANTHER" id="PTHR34761:SF1">
    <property type="entry name" value="NUCLEOLUS AND NEURAL PROGENITOR PROTEIN"/>
    <property type="match status" value="1"/>
</dbReference>
<dbReference type="Proteomes" id="UP000320475">
    <property type="component" value="Unassembled WGS sequence"/>
</dbReference>
<evidence type="ECO:0000313" key="3">
    <source>
        <dbReference type="EMBL" id="TPX50422.1"/>
    </source>
</evidence>
<feature type="compositionally biased region" description="Basic residues" evidence="1">
    <location>
        <begin position="299"/>
        <end position="311"/>
    </location>
</feature>
<dbReference type="Pfam" id="PF14780">
    <property type="entry name" value="NEPRO_N"/>
    <property type="match status" value="1"/>
</dbReference>